<evidence type="ECO:0000256" key="5">
    <source>
        <dbReference type="ARBA" id="ARBA00022660"/>
    </source>
</evidence>
<evidence type="ECO:0000256" key="7">
    <source>
        <dbReference type="ARBA" id="ARBA00022946"/>
    </source>
</evidence>
<protein>
    <recommendedName>
        <fullName evidence="3 11">NADH dehydrogenase [ubiquinone] iron-sulfur protein 4, mitochondrial</fullName>
    </recommendedName>
</protein>
<dbReference type="Proteomes" id="UP000230423">
    <property type="component" value="Unassembled WGS sequence"/>
</dbReference>
<dbReference type="InterPro" id="IPR038532">
    <property type="entry name" value="NDUFS4-like_sf"/>
</dbReference>
<evidence type="ECO:0000256" key="2">
    <source>
        <dbReference type="ARBA" id="ARBA00005882"/>
    </source>
</evidence>
<sequence length="173" mass="19841">MIRSGITRVVRQFQVRSLATDKDLPVPRLHDAKRKEVDDILEPTVPKVPIMVTGDEAAEIGGRPADHTEERVVRIFKPAREATQSGWGNTKAWRIEVDNRQRWENPLIGWASSGDPLSNISMNLKFASKEDAIDFCIKNKWTYEVEKEHQRKIGPKNYASNFAWNKKTRVSTK</sequence>
<evidence type="ECO:0000256" key="3">
    <source>
        <dbReference type="ARBA" id="ARBA00015796"/>
    </source>
</evidence>
<dbReference type="GO" id="GO:0005743">
    <property type="term" value="C:mitochondrial inner membrane"/>
    <property type="evidence" value="ECO:0007669"/>
    <property type="project" value="UniProtKB-SubCell"/>
</dbReference>
<evidence type="ECO:0000256" key="11">
    <source>
        <dbReference type="RuleBase" id="RU367010"/>
    </source>
</evidence>
<accession>A0A2G9UE05</accession>
<organism evidence="12 13">
    <name type="scientific">Teladorsagia circumcincta</name>
    <name type="common">Brown stomach worm</name>
    <name type="synonym">Ostertagia circumcincta</name>
    <dbReference type="NCBI Taxonomy" id="45464"/>
    <lineage>
        <taxon>Eukaryota</taxon>
        <taxon>Metazoa</taxon>
        <taxon>Ecdysozoa</taxon>
        <taxon>Nematoda</taxon>
        <taxon>Chromadorea</taxon>
        <taxon>Rhabditida</taxon>
        <taxon>Rhabditina</taxon>
        <taxon>Rhabditomorpha</taxon>
        <taxon>Strongyloidea</taxon>
        <taxon>Trichostrongylidae</taxon>
        <taxon>Teladorsagia</taxon>
    </lineage>
</organism>
<proteinExistence type="inferred from homology"/>
<evidence type="ECO:0000256" key="10">
    <source>
        <dbReference type="ARBA" id="ARBA00023136"/>
    </source>
</evidence>
<keyword evidence="8 11" id="KW-0249">Electron transport</keyword>
<dbReference type="FunFam" id="3.30.160.190:FF:000001">
    <property type="entry name" value="NADH-ubiquinone oxidoreductase 21 kDa subunit mitochondrial"/>
    <property type="match status" value="1"/>
</dbReference>
<keyword evidence="7 11" id="KW-0809">Transit peptide</keyword>
<keyword evidence="4 11" id="KW-0813">Transport</keyword>
<evidence type="ECO:0000256" key="4">
    <source>
        <dbReference type="ARBA" id="ARBA00022448"/>
    </source>
</evidence>
<evidence type="ECO:0000256" key="8">
    <source>
        <dbReference type="ARBA" id="ARBA00022982"/>
    </source>
</evidence>
<comment type="function">
    <text evidence="1 11">Accessory subunit of the mitochondrial membrane respiratory chain NADH dehydrogenase (Complex I), that is believed not to be involved in catalysis. Complex I functions in the transfer of electrons from NADH to the respiratory chain. The immediate electron acceptor for the enzyme is believed to be ubiquinone.</text>
</comment>
<dbReference type="InterPro" id="IPR006885">
    <property type="entry name" value="NADH_UbQ_FeS_4_mit-like"/>
</dbReference>
<evidence type="ECO:0000256" key="9">
    <source>
        <dbReference type="ARBA" id="ARBA00023128"/>
    </source>
</evidence>
<comment type="similarity">
    <text evidence="2 11">Belongs to the complex I NDUFS4 subunit family.</text>
</comment>
<evidence type="ECO:0000256" key="6">
    <source>
        <dbReference type="ARBA" id="ARBA00022792"/>
    </source>
</evidence>
<dbReference type="AlphaFoldDB" id="A0A2G9UE05"/>
<evidence type="ECO:0000313" key="12">
    <source>
        <dbReference type="EMBL" id="PIO67972.1"/>
    </source>
</evidence>
<comment type="subcellular location">
    <subcellularLocation>
        <location evidence="11">Mitochondrion inner membrane</location>
        <topology evidence="11">Peripheral membrane protein</topology>
        <orientation evidence="11">Matrix side</orientation>
    </subcellularLocation>
</comment>
<keyword evidence="10 11" id="KW-0472">Membrane</keyword>
<dbReference type="PANTHER" id="PTHR12219">
    <property type="entry name" value="NADH-UBIQUINONE OXIDOREDUCTASE"/>
    <property type="match status" value="1"/>
</dbReference>
<dbReference type="Gene3D" id="3.30.160.190">
    <property type="entry name" value="atu1810 like domain"/>
    <property type="match status" value="1"/>
</dbReference>
<dbReference type="Pfam" id="PF04800">
    <property type="entry name" value="NDUS4"/>
    <property type="match status" value="1"/>
</dbReference>
<dbReference type="PANTHER" id="PTHR12219:SF8">
    <property type="entry name" value="NADH DEHYDROGENASE [UBIQUINONE] IRON-SULFUR PROTEIN 4, MITOCHONDRIAL"/>
    <property type="match status" value="1"/>
</dbReference>
<dbReference type="GO" id="GO:0022900">
    <property type="term" value="P:electron transport chain"/>
    <property type="evidence" value="ECO:0007669"/>
    <property type="project" value="InterPro"/>
</dbReference>
<dbReference type="OrthoDB" id="3089at2759"/>
<keyword evidence="9 11" id="KW-0496">Mitochondrion</keyword>
<keyword evidence="5 11" id="KW-0679">Respiratory chain</keyword>
<evidence type="ECO:0000313" key="13">
    <source>
        <dbReference type="Proteomes" id="UP000230423"/>
    </source>
</evidence>
<name>A0A2G9UE05_TELCI</name>
<evidence type="ECO:0000256" key="1">
    <source>
        <dbReference type="ARBA" id="ARBA00003195"/>
    </source>
</evidence>
<dbReference type="EMBL" id="KZ347318">
    <property type="protein sequence ID" value="PIO67972.1"/>
    <property type="molecule type" value="Genomic_DNA"/>
</dbReference>
<keyword evidence="6 11" id="KW-0999">Mitochondrion inner membrane</keyword>
<keyword evidence="13" id="KW-1185">Reference proteome</keyword>
<reference evidence="12 13" key="1">
    <citation type="submission" date="2015-09" db="EMBL/GenBank/DDBJ databases">
        <title>Draft genome of the parasitic nematode Teladorsagia circumcincta isolate WARC Sus (inbred).</title>
        <authorList>
            <person name="Mitreva M."/>
        </authorList>
    </citation>
    <scope>NUCLEOTIDE SEQUENCE [LARGE SCALE GENOMIC DNA]</scope>
    <source>
        <strain evidence="12 13">S</strain>
    </source>
</reference>
<gene>
    <name evidence="12" type="ORF">TELCIR_10262</name>
</gene>